<dbReference type="EMBL" id="CAJVRL010000048">
    <property type="protein sequence ID" value="CAG8952905.1"/>
    <property type="molecule type" value="Genomic_DNA"/>
</dbReference>
<comment type="caution">
    <text evidence="2">The sequence shown here is derived from an EMBL/GenBank/DDBJ whole genome shotgun (WGS) entry which is preliminary data.</text>
</comment>
<keyword evidence="1" id="KW-1133">Transmembrane helix</keyword>
<keyword evidence="1" id="KW-0812">Transmembrane</keyword>
<keyword evidence="1" id="KW-0472">Membrane</keyword>
<feature type="transmembrane region" description="Helical" evidence="1">
    <location>
        <begin position="185"/>
        <end position="202"/>
    </location>
</feature>
<evidence type="ECO:0000256" key="1">
    <source>
        <dbReference type="SAM" id="Phobius"/>
    </source>
</evidence>
<feature type="transmembrane region" description="Helical" evidence="1">
    <location>
        <begin position="736"/>
        <end position="759"/>
    </location>
</feature>
<sequence>MRIVTLETPTTTSIKYASAISTTPDRPDAGHENFSRATTSKANFSTLPANCEQVTLKIAKPRTLRAPVLGSLVLVSVALIVLLEILSFISRRDHNNNSGALVFAPDVDNISNRATFGYLYLPTVLAVLYSLEWSWVDLDTKRSEPWFQLSNATGAMASDSICLSYPTDFLPFVPISAARRKHWRVFFSGTVMLMVFWIITPLQSSIFNTRTITRIASVDIFSTSQLLPISKQIDALSANFLYTAYGITWLNQQLPQFTTRTHAITPFRPNVTKENLIRETWSTSTDAYCTPANPTFNPIIMSLITREDVKLSISPRWDKAYVTGSTILAEHSNNFLAIWAEQTNRNTTEYSLENWLASMTAVFCIPSYHVQQATVTVNATTQAIVDLSIAPKEIVSPVNVSQYFNTSLFEYIVGSGVSPLNLYVNRDFSERIVLQQYPRFASLDINAPTSNVVGFALGESRIAVSELSNAANMQNAFEKAHQVLFASAFSELTIPYNNTQTSQYLGQGTRQDTPGAIVLVRTIAIIVEVGLGIIAIFACCLWYSSCTNPLNLSSEPASIMEITSLVQNADDTLGHLNNHKMDSPLALEKATRNSRYRLFKDARGTEILERISRLSPVSPPTAGQSSPGNHNLDGIDIMVAAIAVIVILELSSLKNNGITLPSNNTIVRSIIENFAPTLCATFLEPVWTILNRLLCLLQPFEQLRKGNAKSGSSVAAKYTSLPPQLTIWRALRSGHFLLVSVSLVTLSTNVLAVLLSAIFSGKPVTSSMAFISKQILSPQPNQTIDDHGSYVIYQDHFYVSLSNLSHGTTLPPWSDPKFFYVPFDISNTPSISYPSNNTIEIHGSTVGFGSKFTCAEIFPSEGSEVVPIGIDNIRSTIQSLGIELTANSTVCKNQVGDWSFTYNTIPFTYIIPSTPSGKEILRIAENPPVLAHGQTDEKICPSVLMAEFSRAGGPEHYWENFTAGLDRNVSSTWITCSPSLEVAPFQVTVDLAGNILASKQTGKLNSNISSFFTNNYSPSTLYRDMNKKFTTYGNVAEWHNDTFTTNWMSTLLQLSLNTTTISKPHTDPPKSSLVAPAMERLYRQLFATYLALNPTMFLPASPSTPDMMGEVTFQETRIFVSSVNARICVVIIFLHVLVAVWYYANRPKRFLPRMPTSIASVMAYVAASRAAEDFSRTRNHDGKGLELSEERYGYGRFLGRDGKTYIGIEKQRFVVPLESRNPDGEQDGWIGLRWLRRIVRRDGNNGNQKYGKVESWI</sequence>
<organism evidence="2 3">
    <name type="scientific">Hymenoscyphus fraxineus</name>
    <dbReference type="NCBI Taxonomy" id="746836"/>
    <lineage>
        <taxon>Eukaryota</taxon>
        <taxon>Fungi</taxon>
        <taxon>Dikarya</taxon>
        <taxon>Ascomycota</taxon>
        <taxon>Pezizomycotina</taxon>
        <taxon>Leotiomycetes</taxon>
        <taxon>Helotiales</taxon>
        <taxon>Helotiaceae</taxon>
        <taxon>Hymenoscyphus</taxon>
    </lineage>
</organism>
<proteinExistence type="predicted"/>
<evidence type="ECO:0000313" key="2">
    <source>
        <dbReference type="EMBL" id="CAG8952905.1"/>
    </source>
</evidence>
<dbReference type="AlphaFoldDB" id="A0A9N9KVJ7"/>
<accession>A0A9N9KVJ7</accession>
<feature type="transmembrane region" description="Helical" evidence="1">
    <location>
        <begin position="1123"/>
        <end position="1144"/>
    </location>
</feature>
<dbReference type="PANTHER" id="PTHR37544:SF3">
    <property type="entry name" value="SPRAY"/>
    <property type="match status" value="1"/>
</dbReference>
<feature type="transmembrane region" description="Helical" evidence="1">
    <location>
        <begin position="518"/>
        <end position="543"/>
    </location>
</feature>
<dbReference type="Proteomes" id="UP000696280">
    <property type="component" value="Unassembled WGS sequence"/>
</dbReference>
<feature type="transmembrane region" description="Helical" evidence="1">
    <location>
        <begin position="110"/>
        <end position="131"/>
    </location>
</feature>
<reference evidence="2" key="1">
    <citation type="submission" date="2021-07" db="EMBL/GenBank/DDBJ databases">
        <authorList>
            <person name="Durling M."/>
        </authorList>
    </citation>
    <scope>NUCLEOTIDE SEQUENCE</scope>
</reference>
<protein>
    <submittedName>
        <fullName evidence="2">Uncharacterized protein</fullName>
    </submittedName>
</protein>
<dbReference type="Pfam" id="PF11915">
    <property type="entry name" value="DUF3433"/>
    <property type="match status" value="2"/>
</dbReference>
<feature type="transmembrane region" description="Helical" evidence="1">
    <location>
        <begin position="66"/>
        <end position="90"/>
    </location>
</feature>
<evidence type="ECO:0000313" key="3">
    <source>
        <dbReference type="Proteomes" id="UP000696280"/>
    </source>
</evidence>
<gene>
    <name evidence="2" type="ORF">HYFRA_00007619</name>
</gene>
<dbReference type="InterPro" id="IPR021840">
    <property type="entry name" value="DUF3433"/>
</dbReference>
<name>A0A9N9KVJ7_9HELO</name>
<keyword evidence="3" id="KW-1185">Reference proteome</keyword>
<dbReference type="OrthoDB" id="3248909at2759"/>
<dbReference type="PANTHER" id="PTHR37544">
    <property type="entry name" value="SPRAY-RELATED"/>
    <property type="match status" value="1"/>
</dbReference>